<sequence length="531" mass="59575">MARKIRSRQNAPAQRDSLCGSPSAAPPPLPNSLPLPTVVPYGIRSRTVKADNPTMAKKVGIWTIPTELNLQIIGYLYRGDAMSLGQTCTAFRALTVVRVLGCMTIDFGHPSQLPSLAAPGNLTAQDAARFTKRIQLFGNASTRSQVGQYSSLLGAALMQLQEVQEVCLKGAFVGKLSWAVLRGWTKLTRVEFVYTRHNNFLVELPEGIFSGLLGFSFRCERPTLKPMEIKHYLEGLNRALGDAPQLKDLSIDLGQNDEIPRMLSVFTDQMELNKLAIRGWKRSAHGLHVSWHHFRCLSELHLEVWAGSTDNLWGTLQVHRIWIPKIKCDVTMLDAPDLVEYLQASTNLTSLEIRKWTSIGWHTDPATESLANDWVGVLWKHRDTLSVLGFRGADREWAYNDELAALVLSCRKLKEFSISVKHGGMTKLMKDVSTLPYFEKLGLNNTTFALHPPSTVDMSSNDLANNTYRALHRFEVPQESKFWAVVFAAQGGTEEFRRVGRKFVRGGVDRWGLWVPVSDPHDTVDRYGEVH</sequence>
<organism evidence="2 3">
    <name type="scientific">Sphaerosporella brunnea</name>
    <dbReference type="NCBI Taxonomy" id="1250544"/>
    <lineage>
        <taxon>Eukaryota</taxon>
        <taxon>Fungi</taxon>
        <taxon>Dikarya</taxon>
        <taxon>Ascomycota</taxon>
        <taxon>Pezizomycotina</taxon>
        <taxon>Pezizomycetes</taxon>
        <taxon>Pezizales</taxon>
        <taxon>Pyronemataceae</taxon>
        <taxon>Sphaerosporella</taxon>
    </lineage>
</organism>
<dbReference type="Proteomes" id="UP000326924">
    <property type="component" value="Unassembled WGS sequence"/>
</dbReference>
<comment type="caution">
    <text evidence="2">The sequence shown here is derived from an EMBL/GenBank/DDBJ whole genome shotgun (WGS) entry which is preliminary data.</text>
</comment>
<dbReference type="SUPFAM" id="SSF52047">
    <property type="entry name" value="RNI-like"/>
    <property type="match status" value="1"/>
</dbReference>
<evidence type="ECO:0000313" key="2">
    <source>
        <dbReference type="EMBL" id="KAA8903977.1"/>
    </source>
</evidence>
<accession>A0A5J5EUE5</accession>
<protein>
    <recommendedName>
        <fullName evidence="4">F-box domain-containing protein</fullName>
    </recommendedName>
</protein>
<feature type="region of interest" description="Disordered" evidence="1">
    <location>
        <begin position="1"/>
        <end position="31"/>
    </location>
</feature>
<dbReference type="EMBL" id="VXIS01000113">
    <property type="protein sequence ID" value="KAA8903977.1"/>
    <property type="molecule type" value="Genomic_DNA"/>
</dbReference>
<evidence type="ECO:0000313" key="3">
    <source>
        <dbReference type="Proteomes" id="UP000326924"/>
    </source>
</evidence>
<keyword evidence="3" id="KW-1185">Reference proteome</keyword>
<dbReference type="InParanoid" id="A0A5J5EUE5"/>
<reference evidence="2 3" key="1">
    <citation type="submission" date="2019-09" db="EMBL/GenBank/DDBJ databases">
        <title>Draft genome of the ectomycorrhizal ascomycete Sphaerosporella brunnea.</title>
        <authorList>
            <consortium name="DOE Joint Genome Institute"/>
            <person name="Benucci G.M."/>
            <person name="Marozzi G."/>
            <person name="Antonielli L."/>
            <person name="Sanchez S."/>
            <person name="Marco P."/>
            <person name="Wang X."/>
            <person name="Falini L.B."/>
            <person name="Barry K."/>
            <person name="Haridas S."/>
            <person name="Lipzen A."/>
            <person name="Labutti K."/>
            <person name="Grigoriev I.V."/>
            <person name="Murat C."/>
            <person name="Martin F."/>
            <person name="Albertini E."/>
            <person name="Donnini D."/>
            <person name="Bonito G."/>
        </authorList>
    </citation>
    <scope>NUCLEOTIDE SEQUENCE [LARGE SCALE GENOMIC DNA]</scope>
    <source>
        <strain evidence="2 3">Sb_GMNB300</strain>
    </source>
</reference>
<proteinExistence type="predicted"/>
<evidence type="ECO:0008006" key="4">
    <source>
        <dbReference type="Google" id="ProtNLM"/>
    </source>
</evidence>
<evidence type="ECO:0000256" key="1">
    <source>
        <dbReference type="SAM" id="MobiDB-lite"/>
    </source>
</evidence>
<name>A0A5J5EUE5_9PEZI</name>
<gene>
    <name evidence="2" type="ORF">FN846DRAFT_45880</name>
</gene>
<dbReference type="AlphaFoldDB" id="A0A5J5EUE5"/>